<sequence>MGVKLDLTKLSKSYRCSSTVCKFIKDNLKINIESHRVEVTEIKLIDNTEEALTIFNNPNIVKLFYREHYKFNCFSRNWGDSKGEDKYFDVCTVVNKTTMEHLEKNKLDQLAPTTKNKLYVALSRTRNNLYLIPDTLLK</sequence>
<gene>
    <name evidence="1" type="ORF">SAMN05216323_103720</name>
</gene>
<dbReference type="STRING" id="1640674.SAMN05216323_103720"/>
<reference evidence="1 2" key="1">
    <citation type="submission" date="2016-09" db="EMBL/GenBank/DDBJ databases">
        <authorList>
            <person name="Capua I."/>
            <person name="De Benedictis P."/>
            <person name="Joannis T."/>
            <person name="Lombin L.H."/>
            <person name="Cattoli G."/>
        </authorList>
    </citation>
    <scope>NUCLEOTIDE SEQUENCE [LARGE SCALE GENOMIC DNA]</scope>
    <source>
        <strain evidence="1 2">A7P-90m</strain>
    </source>
</reference>
<proteinExistence type="predicted"/>
<name>A0A1G6MMR8_9BACT</name>
<dbReference type="AlphaFoldDB" id="A0A1G6MMR8"/>
<evidence type="ECO:0000313" key="1">
    <source>
        <dbReference type="EMBL" id="SDC56792.1"/>
    </source>
</evidence>
<keyword evidence="2" id="KW-1185">Reference proteome</keyword>
<protein>
    <recommendedName>
        <fullName evidence="3">UvrD-like helicase C-terminal domain-containing protein</fullName>
    </recommendedName>
</protein>
<dbReference type="EMBL" id="FMYP01000037">
    <property type="protein sequence ID" value="SDC56792.1"/>
    <property type="molecule type" value="Genomic_DNA"/>
</dbReference>
<accession>A0A1G6MMR8</accession>
<evidence type="ECO:0008006" key="3">
    <source>
        <dbReference type="Google" id="ProtNLM"/>
    </source>
</evidence>
<organism evidence="1 2">
    <name type="scientific">Williamwhitmania taraxaci</name>
    <dbReference type="NCBI Taxonomy" id="1640674"/>
    <lineage>
        <taxon>Bacteria</taxon>
        <taxon>Pseudomonadati</taxon>
        <taxon>Bacteroidota</taxon>
        <taxon>Bacteroidia</taxon>
        <taxon>Bacteroidales</taxon>
        <taxon>Williamwhitmaniaceae</taxon>
        <taxon>Williamwhitmania</taxon>
    </lineage>
</organism>
<dbReference type="Proteomes" id="UP000199452">
    <property type="component" value="Unassembled WGS sequence"/>
</dbReference>
<evidence type="ECO:0000313" key="2">
    <source>
        <dbReference type="Proteomes" id="UP000199452"/>
    </source>
</evidence>